<comment type="caution">
    <text evidence="1">The sequence shown here is derived from an EMBL/GenBank/DDBJ whole genome shotgun (WGS) entry which is preliminary data.</text>
</comment>
<evidence type="ECO:0000313" key="1">
    <source>
        <dbReference type="EMBL" id="EHC39359.1"/>
    </source>
</evidence>
<proteinExistence type="predicted"/>
<dbReference type="PATRIC" id="fig|913241.3.peg.1819"/>
<protein>
    <submittedName>
        <fullName evidence="1">Uncharacterized protein</fullName>
    </submittedName>
</protein>
<dbReference type="EMBL" id="AFCJ01001043">
    <property type="protein sequence ID" value="EHC39359.1"/>
    <property type="molecule type" value="Genomic_DNA"/>
</dbReference>
<evidence type="ECO:0000313" key="2">
    <source>
        <dbReference type="Proteomes" id="UP000004642"/>
    </source>
</evidence>
<dbReference type="Proteomes" id="UP000004642">
    <property type="component" value="Unassembled WGS sequence"/>
</dbReference>
<dbReference type="AlphaFoldDB" id="G5LNY6"/>
<gene>
    <name evidence="1" type="ORF">LTSEALA_2408</name>
</gene>
<reference evidence="1 2" key="1">
    <citation type="journal article" date="2011" name="BMC Genomics">
        <title>Genome sequencing reveals diversification of virulence factor content and possible host adaptation in distinct subpopulations of Salmonella enterica.</title>
        <authorList>
            <person name="den Bakker H.C."/>
            <person name="Moreno Switt A.I."/>
            <person name="Govoni G."/>
            <person name="Cummings C.A."/>
            <person name="Ranieri M.L."/>
            <person name="Degoricija L."/>
            <person name="Hoelzer K."/>
            <person name="Rodriguez-Rivera L.D."/>
            <person name="Brown S."/>
            <person name="Bolchacova E."/>
            <person name="Furtado M.R."/>
            <person name="Wiedmann M."/>
        </authorList>
    </citation>
    <scope>NUCLEOTIDE SEQUENCE [LARGE SCALE GENOMIC DNA]</scope>
    <source>
        <strain evidence="1 2">R6-377</strain>
    </source>
</reference>
<sequence>MTTSDNQLPFAKRGELATAIQRGTGELRTIGHEMTVTKAFGKLGMLAVKGIPVVGPVIDAAKELSQGLIDRENRERQRRLQDYVLGVVRDEQYNDTVEFREEDVIPVIRKLAADDETAKTEYYTRLTVSLGRTPLSVMPDDLRYHFIRLVSSLTCYQIAFARELKIRKTVPVRGTASFEEAELALTASFEEAELALTGLDSGMAMQAVRALQNAGLLKEKTYLPREQKPEGILYETTSDFTTLMGLLFHPSDFEPETVDLQRKEISDIIIVGKIGFIDNLYVTYLPAALKKAGLNAKFVESNDKHFTTDWAPLYLQTGIEGEGYDRRIKLYLTRESLPPWKSKADNYLSCSFETRTYVRDKSSSKKEADYFREQMDRVVTSIQTQFNKIKIKSSS</sequence>
<accession>G5LNY6</accession>
<organism evidence="1 2">
    <name type="scientific">Salmonella enterica subsp. enterica serovar Alachua str. R6-377</name>
    <dbReference type="NCBI Taxonomy" id="913241"/>
    <lineage>
        <taxon>Bacteria</taxon>
        <taxon>Pseudomonadati</taxon>
        <taxon>Pseudomonadota</taxon>
        <taxon>Gammaproteobacteria</taxon>
        <taxon>Enterobacterales</taxon>
        <taxon>Enterobacteriaceae</taxon>
        <taxon>Salmonella</taxon>
    </lineage>
</organism>
<name>G5LNY6_SALET</name>